<reference evidence="1 2" key="2">
    <citation type="journal article" date="2019" name="G3 (Bethesda)">
        <title>Hybrid Assembly of the Genome of the Entomopathogenic Nematode Steinernema carpocapsae Identifies the X-Chromosome.</title>
        <authorList>
            <person name="Serra L."/>
            <person name="Macchietto M."/>
            <person name="Macias-Munoz A."/>
            <person name="McGill C.J."/>
            <person name="Rodriguez I.M."/>
            <person name="Rodriguez B."/>
            <person name="Murad R."/>
            <person name="Mortazavi A."/>
        </authorList>
    </citation>
    <scope>NUCLEOTIDE SEQUENCE [LARGE SCALE GENOMIC DNA]</scope>
    <source>
        <strain evidence="1 2">ALL</strain>
    </source>
</reference>
<dbReference type="NCBIfam" id="TIGR01549">
    <property type="entry name" value="HAD-SF-IA-v1"/>
    <property type="match status" value="1"/>
</dbReference>
<dbReference type="InterPro" id="IPR044924">
    <property type="entry name" value="HAD-SF_hydro_IA_REG-2-like_cap"/>
</dbReference>
<dbReference type="InterPro" id="IPR023214">
    <property type="entry name" value="HAD_sf"/>
</dbReference>
<organism evidence="1 2">
    <name type="scientific">Steinernema carpocapsae</name>
    <name type="common">Entomopathogenic nematode</name>
    <dbReference type="NCBI Taxonomy" id="34508"/>
    <lineage>
        <taxon>Eukaryota</taxon>
        <taxon>Metazoa</taxon>
        <taxon>Ecdysozoa</taxon>
        <taxon>Nematoda</taxon>
        <taxon>Chromadorea</taxon>
        <taxon>Rhabditida</taxon>
        <taxon>Tylenchina</taxon>
        <taxon>Panagrolaimomorpha</taxon>
        <taxon>Strongyloidoidea</taxon>
        <taxon>Steinernematidae</taxon>
        <taxon>Steinernema</taxon>
    </lineage>
</organism>
<dbReference type="Gene3D" id="1.10.150.720">
    <property type="entry name" value="Haloacid dehalogenase-like hydrolase"/>
    <property type="match status" value="1"/>
</dbReference>
<dbReference type="Pfam" id="PF00702">
    <property type="entry name" value="Hydrolase"/>
    <property type="match status" value="1"/>
</dbReference>
<dbReference type="STRING" id="34508.A0A4U5MGJ6"/>
<dbReference type="InterPro" id="IPR011949">
    <property type="entry name" value="HAD-SF_hydro_IA_REG-2-like"/>
</dbReference>
<comment type="caution">
    <text evidence="1">The sequence shown here is derived from an EMBL/GenBank/DDBJ whole genome shotgun (WGS) entry which is preliminary data.</text>
</comment>
<dbReference type="PANTHER" id="PTHR46191">
    <property type="match status" value="1"/>
</dbReference>
<accession>A0A4U5MGJ6</accession>
<keyword evidence="2" id="KW-1185">Reference proteome</keyword>
<dbReference type="AlphaFoldDB" id="A0A4U5MGJ6"/>
<evidence type="ECO:0008006" key="3">
    <source>
        <dbReference type="Google" id="ProtNLM"/>
    </source>
</evidence>
<evidence type="ECO:0000313" key="1">
    <source>
        <dbReference type="EMBL" id="TKR68379.1"/>
    </source>
</evidence>
<name>A0A4U5MGJ6_STECR</name>
<evidence type="ECO:0000313" key="2">
    <source>
        <dbReference type="Proteomes" id="UP000298663"/>
    </source>
</evidence>
<dbReference type="InterPro" id="IPR006439">
    <property type="entry name" value="HAD-SF_hydro_IA"/>
</dbReference>
<dbReference type="NCBIfam" id="TIGR02252">
    <property type="entry name" value="DREG-2"/>
    <property type="match status" value="1"/>
</dbReference>
<gene>
    <name evidence="1" type="ORF">L596_024369</name>
</gene>
<dbReference type="EMBL" id="AZBU02000008">
    <property type="protein sequence ID" value="TKR68379.1"/>
    <property type="molecule type" value="Genomic_DNA"/>
</dbReference>
<dbReference type="InterPro" id="IPR051828">
    <property type="entry name" value="HAD-like_hydrolase_domain"/>
</dbReference>
<protein>
    <recommendedName>
        <fullName evidence="3">Haloacid dehalogenase-like hydrolase domain-containing protein 3</fullName>
    </recommendedName>
</protein>
<dbReference type="OrthoDB" id="444127at2759"/>
<dbReference type="GO" id="GO:0005634">
    <property type="term" value="C:nucleus"/>
    <property type="evidence" value="ECO:0007669"/>
    <property type="project" value="TreeGrafter"/>
</dbReference>
<dbReference type="InterPro" id="IPR036412">
    <property type="entry name" value="HAD-like_sf"/>
</dbReference>
<sequence length="235" mass="26887">MHLRRIRVLSLDAMKTIIRLRESPGVVYARTAAECGINADPEEVLSRFFKSFKKLEKTKPAYDFAGKGAKRWWNEVVAESLGFEAESKDPRVEQAQMRLFDLYATADAWAFVDKQILSQLNHIWSRDIHIVVASNFDFRLRRILSELRIAPLIDEFFLSGEIGLQKPDPRYFLHVLQKLNLTDHPELLLHVGDNLQKDSDCPRALGINAVLLDAQATPFSSHTPSIRSLNDLLFD</sequence>
<dbReference type="SFLD" id="SFLDS00003">
    <property type="entry name" value="Haloacid_Dehalogenase"/>
    <property type="match status" value="1"/>
</dbReference>
<dbReference type="PANTHER" id="PTHR46191:SF2">
    <property type="entry name" value="HALOACID DEHALOGENASE-LIKE HYDROLASE DOMAIN-CONTAINING PROTEIN 3"/>
    <property type="match status" value="1"/>
</dbReference>
<proteinExistence type="predicted"/>
<dbReference type="Gene3D" id="3.40.50.1000">
    <property type="entry name" value="HAD superfamily/HAD-like"/>
    <property type="match status" value="1"/>
</dbReference>
<reference evidence="1 2" key="1">
    <citation type="journal article" date="2015" name="Genome Biol.">
        <title>Comparative genomics of Steinernema reveals deeply conserved gene regulatory networks.</title>
        <authorList>
            <person name="Dillman A.R."/>
            <person name="Macchietto M."/>
            <person name="Porter C.F."/>
            <person name="Rogers A."/>
            <person name="Williams B."/>
            <person name="Antoshechkin I."/>
            <person name="Lee M.M."/>
            <person name="Goodwin Z."/>
            <person name="Lu X."/>
            <person name="Lewis E.E."/>
            <person name="Goodrich-Blair H."/>
            <person name="Stock S.P."/>
            <person name="Adams B.J."/>
            <person name="Sternberg P.W."/>
            <person name="Mortazavi A."/>
        </authorList>
    </citation>
    <scope>NUCLEOTIDE SEQUENCE [LARGE SCALE GENOMIC DNA]</scope>
    <source>
        <strain evidence="1 2">ALL</strain>
    </source>
</reference>
<dbReference type="SFLD" id="SFLDG01129">
    <property type="entry name" value="C1.5:_HAD__Beta-PGM__Phosphata"/>
    <property type="match status" value="1"/>
</dbReference>
<dbReference type="SUPFAM" id="SSF56784">
    <property type="entry name" value="HAD-like"/>
    <property type="match status" value="1"/>
</dbReference>
<dbReference type="Proteomes" id="UP000298663">
    <property type="component" value="Unassembled WGS sequence"/>
</dbReference>